<feature type="signal peptide" evidence="5">
    <location>
        <begin position="1"/>
        <end position="22"/>
    </location>
</feature>
<protein>
    <recommendedName>
        <fullName evidence="6">Outer membrane protein beta-barrel domain-containing protein</fullName>
    </recommendedName>
</protein>
<organism evidence="7 8">
    <name type="scientific">Sphingobacterium haloxyli</name>
    <dbReference type="NCBI Taxonomy" id="2100533"/>
    <lineage>
        <taxon>Bacteria</taxon>
        <taxon>Pseudomonadati</taxon>
        <taxon>Bacteroidota</taxon>
        <taxon>Sphingobacteriia</taxon>
        <taxon>Sphingobacteriales</taxon>
        <taxon>Sphingobacteriaceae</taxon>
        <taxon>Sphingobacterium</taxon>
    </lineage>
</organism>
<comment type="caution">
    <text evidence="7">The sequence shown here is derived from an EMBL/GenBank/DDBJ whole genome shotgun (WGS) entry which is preliminary data.</text>
</comment>
<evidence type="ECO:0000313" key="7">
    <source>
        <dbReference type="EMBL" id="PRD46184.1"/>
    </source>
</evidence>
<proteinExistence type="predicted"/>
<evidence type="ECO:0000313" key="8">
    <source>
        <dbReference type="Proteomes" id="UP000239711"/>
    </source>
</evidence>
<feature type="chain" id="PRO_5015512840" description="Outer membrane protein beta-barrel domain-containing protein" evidence="5">
    <location>
        <begin position="23"/>
        <end position="921"/>
    </location>
</feature>
<dbReference type="RefSeq" id="WP_105718098.1">
    <property type="nucleotide sequence ID" value="NZ_PVBQ01000016.1"/>
</dbReference>
<evidence type="ECO:0000256" key="4">
    <source>
        <dbReference type="SAM" id="MobiDB-lite"/>
    </source>
</evidence>
<keyword evidence="5" id="KW-0732">Signal</keyword>
<keyword evidence="2" id="KW-0472">Membrane</keyword>
<evidence type="ECO:0000256" key="3">
    <source>
        <dbReference type="ARBA" id="ARBA00023237"/>
    </source>
</evidence>
<evidence type="ECO:0000256" key="1">
    <source>
        <dbReference type="ARBA" id="ARBA00004442"/>
    </source>
</evidence>
<dbReference type="EMBL" id="PVBQ01000016">
    <property type="protein sequence ID" value="PRD46184.1"/>
    <property type="molecule type" value="Genomic_DNA"/>
</dbReference>
<keyword evidence="8" id="KW-1185">Reference proteome</keyword>
<dbReference type="OrthoDB" id="1086219at2"/>
<feature type="region of interest" description="Disordered" evidence="4">
    <location>
        <begin position="407"/>
        <end position="443"/>
    </location>
</feature>
<keyword evidence="3" id="KW-0998">Cell outer membrane</keyword>
<feature type="domain" description="Outer membrane protein beta-barrel" evidence="6">
    <location>
        <begin position="454"/>
        <end position="911"/>
    </location>
</feature>
<dbReference type="Proteomes" id="UP000239711">
    <property type="component" value="Unassembled WGS sequence"/>
</dbReference>
<comment type="subcellular location">
    <subcellularLocation>
        <location evidence="1">Cell outer membrane</location>
    </subcellularLocation>
</comment>
<dbReference type="Pfam" id="PF14905">
    <property type="entry name" value="OMP_b-brl_3"/>
    <property type="match status" value="1"/>
</dbReference>
<dbReference type="PROSITE" id="PS51257">
    <property type="entry name" value="PROKAR_LIPOPROTEIN"/>
    <property type="match status" value="1"/>
</dbReference>
<reference evidence="7 8" key="1">
    <citation type="submission" date="2018-02" db="EMBL/GenBank/DDBJ databases">
        <title>The draft genome of Sphingobacterium sp. 5JN-11.</title>
        <authorList>
            <person name="Liu L."/>
            <person name="Li L."/>
            <person name="Liang L."/>
            <person name="Zhang X."/>
            <person name="Wang T."/>
        </authorList>
    </citation>
    <scope>NUCLEOTIDE SEQUENCE [LARGE SCALE GENOMIC DNA]</scope>
    <source>
        <strain evidence="7 8">5JN-11</strain>
    </source>
</reference>
<dbReference type="InterPro" id="IPR041700">
    <property type="entry name" value="OMP_b-brl_3"/>
</dbReference>
<evidence type="ECO:0000256" key="2">
    <source>
        <dbReference type="ARBA" id="ARBA00023136"/>
    </source>
</evidence>
<evidence type="ECO:0000259" key="6">
    <source>
        <dbReference type="Pfam" id="PF14905"/>
    </source>
</evidence>
<evidence type="ECO:0000256" key="5">
    <source>
        <dbReference type="SAM" id="SignalP"/>
    </source>
</evidence>
<dbReference type="Gene3D" id="2.40.170.20">
    <property type="entry name" value="TonB-dependent receptor, beta-barrel domain"/>
    <property type="match status" value="1"/>
</dbReference>
<dbReference type="SUPFAM" id="SSF56935">
    <property type="entry name" value="Porins"/>
    <property type="match status" value="1"/>
</dbReference>
<dbReference type="GO" id="GO:0009279">
    <property type="term" value="C:cell outer membrane"/>
    <property type="evidence" value="ECO:0007669"/>
    <property type="project" value="UniProtKB-SubCell"/>
</dbReference>
<sequence>MKRLSISLFVFLLLACATHLRAQTNIRGKVLDESDQTSLGNATIMLLQAKDSILVDHTRAGDNGVFELHKPDTIPYLLIISYPKYGDYFKHIDEDADVNLGDVKLTSVSHLIEEVIVTGRIPVVIKGDTTEYDASSFVVEKNAKVEDLLKVLPGISVDADGKITAQGKTVEKVLVDGEEFFGDDPTLVTRNIRSDMVDKVQLYEKKSEETERTGVDDGERIQTINVKLKEDAKKGMFGKVEGAGGTDDFYLGKLALNKFNGSQKIGAYLMGANDGNLSLNWQEAEKFGMSTMESGMTDDGGMYFISSGDSFDYWDGKGRPQALSTGVSFLDAWKENKHKLNGSYKYGMIQNDVGESSISRNSLPDNEELNTVSTSNRETDARRHRFNTKYDWKIDSLTTLTLNLSANKGRSESNSHTTASSRNQDGEAINENERTESSISDNTDFSYRGYLTRRFKKIGRSASFRFGGNISDNNGSGFLNSILNTYDEDGNVLTDPIDQRKEMNRQSNSITTSLTYTEPITSKLNSSVGYEYNMSKAHAINTSYNNDGNGNYTDFDEEFSSDFNFNTVRNAVNVAFNYKLEKFEVNFTNNFRNDDMFQQNNYEDLNASRDFFTYNPSARLRYNLSSNKRIGFHYNHSNTLPSLSQIQPLRQNQDPLNIVVGNQDLTPARNDRYNIYYSNYNMMKGTNLYVDVEWRQTKNAIQQNVMIENGVRTLFYENLDGYVANNGRIWLGGGFDVSKKMQLKARISGNGSYNNFYNYINSQLNENTNYDYSFGLNLSKNTTKNIDFNVGFHPGWRLMETSLQPELNSSGFVYRTNVWYSWKLPWKLSLYGDMSYNYEAPTKALNEKFELLLFRPGISKKFLKDESLVVDVYVNDIFNQNRGFRRFQSGSMISQNTYNTISRYFMLKVSWDFTSMKGGKE</sequence>
<accession>A0A2S9J0A6</accession>
<dbReference type="InterPro" id="IPR036942">
    <property type="entry name" value="Beta-barrel_TonB_sf"/>
</dbReference>
<feature type="compositionally biased region" description="Polar residues" evidence="4">
    <location>
        <begin position="356"/>
        <end position="376"/>
    </location>
</feature>
<name>A0A2S9J0A6_9SPHI</name>
<feature type="compositionally biased region" description="Polar residues" evidence="4">
    <location>
        <begin position="407"/>
        <end position="423"/>
    </location>
</feature>
<gene>
    <name evidence="7" type="ORF">C5745_16385</name>
</gene>
<feature type="region of interest" description="Disordered" evidence="4">
    <location>
        <begin position="356"/>
        <end position="380"/>
    </location>
</feature>
<dbReference type="AlphaFoldDB" id="A0A2S9J0A6"/>